<feature type="chain" id="PRO_5012594882" evidence="1">
    <location>
        <begin position="42"/>
        <end position="154"/>
    </location>
</feature>
<evidence type="ECO:0000313" key="4">
    <source>
        <dbReference type="Proteomes" id="UP000190989"/>
    </source>
</evidence>
<evidence type="ECO:0000313" key="3">
    <source>
        <dbReference type="EMBL" id="SLK10312.1"/>
    </source>
</evidence>
<protein>
    <submittedName>
        <fullName evidence="3">Uncharacterized conserved protein, DUF2147 family</fullName>
    </submittedName>
</protein>
<sequence length="154" mass="16721">MMHFYRMRSVPGLAGKAIRPLLASLALLAICMAGFPDGASAQVPPSLNGVWVNPSGTVKVETGNCADRLCGWVVWASPDAIDDAREGGTEHLLGTRVLSEYDRVSPGTWQGNVFVPDHGATFFSKIREIDRDSIRISGCLLHGLLCKSQVWRRA</sequence>
<name>A0A1U6IQV1_9SPHN</name>
<dbReference type="EMBL" id="FVZE01000011">
    <property type="protein sequence ID" value="SLK10312.1"/>
    <property type="molecule type" value="Genomic_DNA"/>
</dbReference>
<dbReference type="STRING" id="428990.SAMN06295987_11146"/>
<feature type="signal peptide" evidence="1">
    <location>
        <begin position="1"/>
        <end position="41"/>
    </location>
</feature>
<dbReference type="PANTHER" id="PTHR36919">
    <property type="entry name" value="BLR1215 PROTEIN"/>
    <property type="match status" value="1"/>
</dbReference>
<evidence type="ECO:0000259" key="2">
    <source>
        <dbReference type="Pfam" id="PF09917"/>
    </source>
</evidence>
<dbReference type="AlphaFoldDB" id="A0A1U6IQV1"/>
<dbReference type="Proteomes" id="UP000190989">
    <property type="component" value="Unassembled WGS sequence"/>
</dbReference>
<reference evidence="4" key="1">
    <citation type="submission" date="2017-02" db="EMBL/GenBank/DDBJ databases">
        <authorList>
            <person name="Varghese N."/>
            <person name="Submissions S."/>
        </authorList>
    </citation>
    <scope>NUCLEOTIDE SEQUENCE [LARGE SCALE GENOMIC DNA]</scope>
    <source>
        <strain evidence="4">SM117</strain>
    </source>
</reference>
<dbReference type="Gene3D" id="2.40.128.520">
    <property type="match status" value="1"/>
</dbReference>
<organism evidence="3 4">
    <name type="scientific">Novosphingobium mathurense</name>
    <dbReference type="NCBI Taxonomy" id="428990"/>
    <lineage>
        <taxon>Bacteria</taxon>
        <taxon>Pseudomonadati</taxon>
        <taxon>Pseudomonadota</taxon>
        <taxon>Alphaproteobacteria</taxon>
        <taxon>Sphingomonadales</taxon>
        <taxon>Sphingomonadaceae</taxon>
        <taxon>Novosphingobium</taxon>
    </lineage>
</organism>
<accession>A0A1U6IQV1</accession>
<proteinExistence type="predicted"/>
<keyword evidence="1" id="KW-0732">Signal</keyword>
<dbReference type="InterPro" id="IPR019223">
    <property type="entry name" value="DUF2147"/>
</dbReference>
<evidence type="ECO:0000256" key="1">
    <source>
        <dbReference type="SAM" id="SignalP"/>
    </source>
</evidence>
<dbReference type="PANTHER" id="PTHR36919:SF2">
    <property type="entry name" value="BLL6627 PROTEIN"/>
    <property type="match status" value="1"/>
</dbReference>
<feature type="domain" description="DUF2147" evidence="2">
    <location>
        <begin position="49"/>
        <end position="153"/>
    </location>
</feature>
<keyword evidence="4" id="KW-1185">Reference proteome</keyword>
<dbReference type="Pfam" id="PF09917">
    <property type="entry name" value="DUF2147"/>
    <property type="match status" value="1"/>
</dbReference>
<gene>
    <name evidence="3" type="ORF">SAMN06295987_11146</name>
</gene>